<feature type="signal peptide" evidence="1">
    <location>
        <begin position="1"/>
        <end position="22"/>
    </location>
</feature>
<gene>
    <name evidence="2" type="ORF">SAMN05216417_11056</name>
</gene>
<dbReference type="Proteomes" id="UP000182649">
    <property type="component" value="Unassembled WGS sequence"/>
</dbReference>
<evidence type="ECO:0000256" key="1">
    <source>
        <dbReference type="SAM" id="SignalP"/>
    </source>
</evidence>
<dbReference type="EMBL" id="FPBZ01000010">
    <property type="protein sequence ID" value="SFU61513.1"/>
    <property type="molecule type" value="Genomic_DNA"/>
</dbReference>
<organism evidence="2 3">
    <name type="scientific">Nitrosospira multiformis</name>
    <dbReference type="NCBI Taxonomy" id="1231"/>
    <lineage>
        <taxon>Bacteria</taxon>
        <taxon>Pseudomonadati</taxon>
        <taxon>Pseudomonadota</taxon>
        <taxon>Betaproteobacteria</taxon>
        <taxon>Nitrosomonadales</taxon>
        <taxon>Nitrosomonadaceae</taxon>
        <taxon>Nitrosospira</taxon>
    </lineage>
</organism>
<dbReference type="RefSeq" id="WP_256210476.1">
    <property type="nucleotide sequence ID" value="NZ_FPBZ01000010.1"/>
</dbReference>
<reference evidence="2 3" key="1">
    <citation type="submission" date="2016-10" db="EMBL/GenBank/DDBJ databases">
        <authorList>
            <person name="de Groot N.N."/>
        </authorList>
    </citation>
    <scope>NUCLEOTIDE SEQUENCE [LARGE SCALE GENOMIC DNA]</scope>
    <source>
        <strain evidence="2 3">Nl14</strain>
    </source>
</reference>
<accession>A0A1I7HLE5</accession>
<evidence type="ECO:0000313" key="2">
    <source>
        <dbReference type="EMBL" id="SFU61513.1"/>
    </source>
</evidence>
<evidence type="ECO:0000313" key="3">
    <source>
        <dbReference type="Proteomes" id="UP000182649"/>
    </source>
</evidence>
<dbReference type="AlphaFoldDB" id="A0A1I7HLE5"/>
<protein>
    <submittedName>
        <fullName evidence="2">Uncharacterized protein</fullName>
    </submittedName>
</protein>
<proteinExistence type="predicted"/>
<keyword evidence="1" id="KW-0732">Signal</keyword>
<feature type="chain" id="PRO_5010169637" evidence="1">
    <location>
        <begin position="23"/>
        <end position="44"/>
    </location>
</feature>
<name>A0A1I7HLE5_9PROT</name>
<sequence>MNLTKMIVVSICSLSLTTTAFAADPKASKDLGPTAAETELIGLG</sequence>